<evidence type="ECO:0000256" key="3">
    <source>
        <dbReference type="ARBA" id="ARBA00022448"/>
    </source>
</evidence>
<dbReference type="PANTHER" id="PTHR16228:SF7">
    <property type="entry name" value="SLC41A_MGTE INTEGRAL MEMBRANE DOMAIN-CONTAINING PROTEIN"/>
    <property type="match status" value="1"/>
</dbReference>
<feature type="domain" description="SLC41A/MgtE integral membrane" evidence="10">
    <location>
        <begin position="48"/>
        <end position="180"/>
    </location>
</feature>
<feature type="transmembrane region" description="Helical" evidence="9">
    <location>
        <begin position="12"/>
        <end position="34"/>
    </location>
</feature>
<comment type="caution">
    <text evidence="11">The sequence shown here is derived from an EMBL/GenBank/DDBJ whole genome shotgun (WGS) entry which is preliminary data.</text>
</comment>
<evidence type="ECO:0000256" key="1">
    <source>
        <dbReference type="ARBA" id="ARBA00004141"/>
    </source>
</evidence>
<dbReference type="AlphaFoldDB" id="A0A133ULU9"/>
<keyword evidence="6 9" id="KW-1133">Transmembrane helix</keyword>
<evidence type="ECO:0000256" key="6">
    <source>
        <dbReference type="ARBA" id="ARBA00022989"/>
    </source>
</evidence>
<dbReference type="GO" id="GO:0008324">
    <property type="term" value="F:monoatomic cation transmembrane transporter activity"/>
    <property type="evidence" value="ECO:0007669"/>
    <property type="project" value="InterPro"/>
</dbReference>
<feature type="transmembrane region" description="Helical" evidence="9">
    <location>
        <begin position="173"/>
        <end position="192"/>
    </location>
</feature>
<comment type="similarity">
    <text evidence="2">Belongs to the SLC41A transporter family.</text>
</comment>
<keyword evidence="4 9" id="KW-0812">Transmembrane</keyword>
<proteinExistence type="inferred from homology"/>
<feature type="transmembrane region" description="Helical" evidence="9">
    <location>
        <begin position="126"/>
        <end position="153"/>
    </location>
</feature>
<keyword evidence="8 9" id="KW-0472">Membrane</keyword>
<evidence type="ECO:0000259" key="10">
    <source>
        <dbReference type="Pfam" id="PF01769"/>
    </source>
</evidence>
<keyword evidence="12" id="KW-1185">Reference proteome</keyword>
<reference evidence="11 12" key="1">
    <citation type="journal article" date="2016" name="Sci. Rep.">
        <title>Metabolic traits of an uncultured archaeal lineage -MSBL1- from brine pools of the Red Sea.</title>
        <authorList>
            <person name="Mwirichia R."/>
            <person name="Alam I."/>
            <person name="Rashid M."/>
            <person name="Vinu M."/>
            <person name="Ba-Alawi W."/>
            <person name="Anthony Kamau A."/>
            <person name="Kamanda Ngugi D."/>
            <person name="Goker M."/>
            <person name="Klenk H.P."/>
            <person name="Bajic V."/>
            <person name="Stingl U."/>
        </authorList>
    </citation>
    <scope>NUCLEOTIDE SEQUENCE [LARGE SCALE GENOMIC DNA]</scope>
    <source>
        <strain evidence="11">SCGC-AAA259E19</strain>
    </source>
</reference>
<dbReference type="InterPro" id="IPR006667">
    <property type="entry name" value="SLC41_membr_dom"/>
</dbReference>
<evidence type="ECO:0000256" key="5">
    <source>
        <dbReference type="ARBA" id="ARBA00022842"/>
    </source>
</evidence>
<dbReference type="PANTHER" id="PTHR16228">
    <property type="entry name" value="DIVALENT CATION TRANSPORTER SOLUTE CARRIER FAMILY 41"/>
    <property type="match status" value="1"/>
</dbReference>
<name>A0A133ULU9_9EURY</name>
<gene>
    <name evidence="11" type="ORF">AKJ65_02440</name>
</gene>
<protein>
    <recommendedName>
        <fullName evidence="10">SLC41A/MgtE integral membrane domain-containing protein</fullName>
    </recommendedName>
</protein>
<dbReference type="InterPro" id="IPR045349">
    <property type="entry name" value="SLC41A1-3"/>
</dbReference>
<dbReference type="Pfam" id="PF01769">
    <property type="entry name" value="MgtE"/>
    <property type="match status" value="1"/>
</dbReference>
<dbReference type="GO" id="GO:0016020">
    <property type="term" value="C:membrane"/>
    <property type="evidence" value="ECO:0007669"/>
    <property type="project" value="UniProtKB-SubCell"/>
</dbReference>
<accession>A0A133ULU9</accession>
<evidence type="ECO:0000313" key="11">
    <source>
        <dbReference type="EMBL" id="KXA95139.1"/>
    </source>
</evidence>
<comment type="subcellular location">
    <subcellularLocation>
        <location evidence="1">Membrane</location>
        <topology evidence="1">Multi-pass membrane protein</topology>
    </subcellularLocation>
</comment>
<evidence type="ECO:0000256" key="7">
    <source>
        <dbReference type="ARBA" id="ARBA00023065"/>
    </source>
</evidence>
<dbReference type="InterPro" id="IPR036739">
    <property type="entry name" value="SLC41_membr_dom_sf"/>
</dbReference>
<dbReference type="EMBL" id="LHXO01000024">
    <property type="protein sequence ID" value="KXA95139.1"/>
    <property type="molecule type" value="Genomic_DNA"/>
</dbReference>
<keyword evidence="7" id="KW-0406">Ion transport</keyword>
<dbReference type="SUPFAM" id="SSF161093">
    <property type="entry name" value="MgtE membrane domain-like"/>
    <property type="match status" value="1"/>
</dbReference>
<evidence type="ECO:0000313" key="12">
    <source>
        <dbReference type="Proteomes" id="UP000070284"/>
    </source>
</evidence>
<sequence length="193" mass="20079">MVKTEVSDIVKGALPVLLFCALFQVGAGSILGGMESEFRILPGLLVMVPPLLGLRGNISGALASRLGTGLHQGIIDPGSLWGPEVRTNVGASVFLTFMVSVVAGFLALAVTILTGNSFSFLLLSRLVLIAVLAGMLSSAGLISLTVMVALFSYRRGWDPDNVTSPLMASIGDLVTVLSIYGAFVLVKTMILVG</sequence>
<organism evidence="11 12">
    <name type="scientific">candidate division MSBL1 archaeon SCGC-AAA259E19</name>
    <dbReference type="NCBI Taxonomy" id="1698264"/>
    <lineage>
        <taxon>Archaea</taxon>
        <taxon>Methanobacteriati</taxon>
        <taxon>Methanobacteriota</taxon>
        <taxon>candidate division MSBL1</taxon>
    </lineage>
</organism>
<dbReference type="Gene3D" id="1.10.357.20">
    <property type="entry name" value="SLC41 divalent cation transporters, integral membrane domain"/>
    <property type="match status" value="1"/>
</dbReference>
<evidence type="ECO:0000256" key="8">
    <source>
        <dbReference type="ARBA" id="ARBA00023136"/>
    </source>
</evidence>
<feature type="transmembrane region" description="Helical" evidence="9">
    <location>
        <begin position="89"/>
        <end position="114"/>
    </location>
</feature>
<dbReference type="Proteomes" id="UP000070284">
    <property type="component" value="Unassembled WGS sequence"/>
</dbReference>
<evidence type="ECO:0000256" key="4">
    <source>
        <dbReference type="ARBA" id="ARBA00022692"/>
    </source>
</evidence>
<keyword evidence="3" id="KW-0813">Transport</keyword>
<evidence type="ECO:0000256" key="9">
    <source>
        <dbReference type="SAM" id="Phobius"/>
    </source>
</evidence>
<keyword evidence="5" id="KW-0460">Magnesium</keyword>
<evidence type="ECO:0000256" key="2">
    <source>
        <dbReference type="ARBA" id="ARBA00009749"/>
    </source>
</evidence>